<organism evidence="2 3">
    <name type="scientific">Flavobacterium rhizophilum</name>
    <dbReference type="NCBI Taxonomy" id="3163296"/>
    <lineage>
        <taxon>Bacteria</taxon>
        <taxon>Pseudomonadati</taxon>
        <taxon>Bacteroidota</taxon>
        <taxon>Flavobacteriia</taxon>
        <taxon>Flavobacteriales</taxon>
        <taxon>Flavobacteriaceae</taxon>
        <taxon>Flavobacterium</taxon>
    </lineage>
</organism>
<keyword evidence="1" id="KW-0732">Signal</keyword>
<name>A0ABW8YBM9_9FLAO</name>
<proteinExistence type="predicted"/>
<keyword evidence="3" id="KW-1185">Reference proteome</keyword>
<dbReference type="Proteomes" id="UP001629059">
    <property type="component" value="Unassembled WGS sequence"/>
</dbReference>
<evidence type="ECO:0000313" key="3">
    <source>
        <dbReference type="Proteomes" id="UP001629059"/>
    </source>
</evidence>
<feature type="chain" id="PRO_5046402712" description="Lipocalin-like domain-containing protein" evidence="1">
    <location>
        <begin position="30"/>
        <end position="96"/>
    </location>
</feature>
<gene>
    <name evidence="2" type="ORF">ABS768_08650</name>
</gene>
<dbReference type="PROSITE" id="PS51257">
    <property type="entry name" value="PROKAR_LIPOPROTEIN"/>
    <property type="match status" value="1"/>
</dbReference>
<reference evidence="2 3" key="1">
    <citation type="submission" date="2024-06" db="EMBL/GenBank/DDBJ databases">
        <authorList>
            <person name="Kaempfer P."/>
            <person name="Viver T."/>
        </authorList>
    </citation>
    <scope>NUCLEOTIDE SEQUENCE [LARGE SCALE GENOMIC DNA]</scope>
    <source>
        <strain evidence="2 3">ST-75</strain>
    </source>
</reference>
<accession>A0ABW8YBM9</accession>
<comment type="caution">
    <text evidence="2">The sequence shown here is derived from an EMBL/GenBank/DDBJ whole genome shotgun (WGS) entry which is preliminary data.</text>
</comment>
<evidence type="ECO:0000313" key="2">
    <source>
        <dbReference type="EMBL" id="MFL9837564.1"/>
    </source>
</evidence>
<protein>
    <recommendedName>
        <fullName evidence="4">Lipocalin-like domain-containing protein</fullName>
    </recommendedName>
</protein>
<dbReference type="RefSeq" id="WP_408074554.1">
    <property type="nucleotide sequence ID" value="NZ_JBELQB010000005.1"/>
</dbReference>
<feature type="signal peptide" evidence="1">
    <location>
        <begin position="1"/>
        <end position="29"/>
    </location>
</feature>
<evidence type="ECO:0000256" key="1">
    <source>
        <dbReference type="SAM" id="SignalP"/>
    </source>
</evidence>
<dbReference type="EMBL" id="JBELQB010000005">
    <property type="protein sequence ID" value="MFL9837564.1"/>
    <property type="molecule type" value="Genomic_DNA"/>
</dbReference>
<evidence type="ECO:0008006" key="4">
    <source>
        <dbReference type="Google" id="ProtNLM"/>
    </source>
</evidence>
<sequence>MKKLNHTLLKTVAIFTILFMVACSNDDDAANNNDANTETPDAFIGNWKVIGYMEGDEYINIEDDECESGEMIVNDDFTGILTVHDCNAGDEITNFE</sequence>